<evidence type="ECO:0000313" key="2">
    <source>
        <dbReference type="EMBL" id="RYO96652.1"/>
    </source>
</evidence>
<dbReference type="OrthoDB" id="5424532at2759"/>
<keyword evidence="3" id="KW-1185">Reference proteome</keyword>
<evidence type="ECO:0000313" key="3">
    <source>
        <dbReference type="Proteomes" id="UP000293360"/>
    </source>
</evidence>
<comment type="caution">
    <text evidence="2">The sequence shown here is derived from an EMBL/GenBank/DDBJ whole genome shotgun (WGS) entry which is preliminary data.</text>
</comment>
<accession>A0A4Q4T3I5</accession>
<sequence length="250" mass="27756">MAIYDSDTLRFIGLVFPKRDGGARAVLPVADGAFLYVVGQAQGEPRHPDGDVGARPAPGQDHASGQEHGLAFINKTRNTKDAVSIMKEVGQVGRVCVGVVMSVTTSKSGDQIATVCMTMKDLKIWGQAMEPRHQVQGREADPARKVVDHVTGERVVRNMLVNRKHLTRGVGRLVREMNACASRFDSIQVRGSQGVEIRNMVVFKQHFARSSVAVHKILRKFETELTYKTGSKYIDLPKERRVAHQDEDRR</sequence>
<protein>
    <submittedName>
        <fullName evidence="2">Uncharacterized protein</fullName>
    </submittedName>
</protein>
<organism evidence="2 3">
    <name type="scientific">Monosporascus ibericus</name>
    <dbReference type="NCBI Taxonomy" id="155417"/>
    <lineage>
        <taxon>Eukaryota</taxon>
        <taxon>Fungi</taxon>
        <taxon>Dikarya</taxon>
        <taxon>Ascomycota</taxon>
        <taxon>Pezizomycotina</taxon>
        <taxon>Sordariomycetes</taxon>
        <taxon>Xylariomycetidae</taxon>
        <taxon>Xylariales</taxon>
        <taxon>Xylariales incertae sedis</taxon>
        <taxon>Monosporascus</taxon>
    </lineage>
</organism>
<dbReference type="Proteomes" id="UP000293360">
    <property type="component" value="Unassembled WGS sequence"/>
</dbReference>
<evidence type="ECO:0000256" key="1">
    <source>
        <dbReference type="SAM" id="MobiDB-lite"/>
    </source>
</evidence>
<proteinExistence type="predicted"/>
<gene>
    <name evidence="2" type="ORF">DL764_007433</name>
</gene>
<name>A0A4Q4T3I5_9PEZI</name>
<dbReference type="EMBL" id="QJNU01000508">
    <property type="protein sequence ID" value="RYO96652.1"/>
    <property type="molecule type" value="Genomic_DNA"/>
</dbReference>
<feature type="region of interest" description="Disordered" evidence="1">
    <location>
        <begin position="44"/>
        <end position="66"/>
    </location>
</feature>
<dbReference type="AlphaFoldDB" id="A0A4Q4T3I5"/>
<reference evidence="2 3" key="1">
    <citation type="submission" date="2018-06" db="EMBL/GenBank/DDBJ databases">
        <title>Complete Genomes of Monosporascus.</title>
        <authorList>
            <person name="Robinson A.J."/>
            <person name="Natvig D.O."/>
        </authorList>
    </citation>
    <scope>NUCLEOTIDE SEQUENCE [LARGE SCALE GENOMIC DNA]</scope>
    <source>
        <strain evidence="2 3">CBS 110550</strain>
    </source>
</reference>